<dbReference type="PANTHER" id="PTHR15503">
    <property type="entry name" value="LDOC1 RELATED"/>
    <property type="match status" value="1"/>
</dbReference>
<sequence>MSAAKVQYSSREKLREPAYLHTLDGKIECIELIRTFAPEEFGVKAIMNWKIANISFQNFDAIIGMDILVALGASIDISRSELKINGNVIPFGTDIPTQIIQEFSNAIDNIETQIDQQPDPNTHSIEEVELIERIKNEFHDLEYDSNKKLTFTHEIKHTLKLKTGEPIYQRNYRLPFHTKDFIKKQIKEDLAQGIIQPFSSPYNSPVLVVPKN</sequence>
<dbReference type="AlphaFoldDB" id="A0A7R8V0S9"/>
<evidence type="ECO:0000313" key="2">
    <source>
        <dbReference type="Proteomes" id="UP000594454"/>
    </source>
</evidence>
<dbReference type="InterPro" id="IPR032567">
    <property type="entry name" value="RTL1-rel"/>
</dbReference>
<proteinExistence type="predicted"/>
<gene>
    <name evidence="1" type="ORF">HERILL_LOCUS12525</name>
</gene>
<dbReference type="EMBL" id="LR899013">
    <property type="protein sequence ID" value="CAD7090011.1"/>
    <property type="molecule type" value="Genomic_DNA"/>
</dbReference>
<keyword evidence="2" id="KW-1185">Reference proteome</keyword>
<reference evidence="1 2" key="1">
    <citation type="submission" date="2020-11" db="EMBL/GenBank/DDBJ databases">
        <authorList>
            <person name="Wallbank WR R."/>
            <person name="Pardo Diaz C."/>
            <person name="Kozak K."/>
            <person name="Martin S."/>
            <person name="Jiggins C."/>
            <person name="Moest M."/>
            <person name="Warren A I."/>
            <person name="Generalovic N T."/>
            <person name="Byers J.R.P. K."/>
            <person name="Montejo-Kovacevich G."/>
            <person name="Yen C E."/>
        </authorList>
    </citation>
    <scope>NUCLEOTIDE SEQUENCE [LARGE SCALE GENOMIC DNA]</scope>
</reference>
<dbReference type="Proteomes" id="UP000594454">
    <property type="component" value="Chromosome 5"/>
</dbReference>
<accession>A0A7R8V0S9</accession>
<dbReference type="PANTHER" id="PTHR15503:SF22">
    <property type="entry name" value="TRANSPOSON TY3-I GAG POLYPROTEIN"/>
    <property type="match status" value="1"/>
</dbReference>
<dbReference type="Gene3D" id="3.10.10.10">
    <property type="entry name" value="HIV Type 1 Reverse Transcriptase, subunit A, domain 1"/>
    <property type="match status" value="1"/>
</dbReference>
<dbReference type="SUPFAM" id="SSF56672">
    <property type="entry name" value="DNA/RNA polymerases"/>
    <property type="match status" value="1"/>
</dbReference>
<protein>
    <submittedName>
        <fullName evidence="1">Uncharacterized protein</fullName>
    </submittedName>
</protein>
<name>A0A7R8V0S9_HERIL</name>
<dbReference type="InterPro" id="IPR043502">
    <property type="entry name" value="DNA/RNA_pol_sf"/>
</dbReference>
<dbReference type="OrthoDB" id="420169at2759"/>
<dbReference type="GO" id="GO:0071897">
    <property type="term" value="P:DNA biosynthetic process"/>
    <property type="evidence" value="ECO:0007669"/>
    <property type="project" value="UniProtKB-ARBA"/>
</dbReference>
<evidence type="ECO:0000313" key="1">
    <source>
        <dbReference type="EMBL" id="CAD7090011.1"/>
    </source>
</evidence>
<organism evidence="1 2">
    <name type="scientific">Hermetia illucens</name>
    <name type="common">Black soldier fly</name>
    <dbReference type="NCBI Taxonomy" id="343691"/>
    <lineage>
        <taxon>Eukaryota</taxon>
        <taxon>Metazoa</taxon>
        <taxon>Ecdysozoa</taxon>
        <taxon>Arthropoda</taxon>
        <taxon>Hexapoda</taxon>
        <taxon>Insecta</taxon>
        <taxon>Pterygota</taxon>
        <taxon>Neoptera</taxon>
        <taxon>Endopterygota</taxon>
        <taxon>Diptera</taxon>
        <taxon>Brachycera</taxon>
        <taxon>Stratiomyomorpha</taxon>
        <taxon>Stratiomyidae</taxon>
        <taxon>Hermetiinae</taxon>
        <taxon>Hermetia</taxon>
    </lineage>
</organism>